<evidence type="ECO:0000256" key="5">
    <source>
        <dbReference type="ARBA" id="ARBA00022723"/>
    </source>
</evidence>
<evidence type="ECO:0000256" key="10">
    <source>
        <dbReference type="ARBA" id="ARBA00053547"/>
    </source>
</evidence>
<evidence type="ECO:0000256" key="9">
    <source>
        <dbReference type="ARBA" id="ARBA00052092"/>
    </source>
</evidence>
<dbReference type="eggNOG" id="COG0560">
    <property type="taxonomic scope" value="Bacteria"/>
</dbReference>
<dbReference type="InterPro" id="IPR036412">
    <property type="entry name" value="HAD-like_sf"/>
</dbReference>
<dbReference type="CDD" id="cd02612">
    <property type="entry name" value="HAD_PGPPase"/>
    <property type="match status" value="1"/>
</dbReference>
<dbReference type="EC" id="3.1.3.15" evidence="3"/>
<dbReference type="Gene3D" id="3.40.50.1000">
    <property type="entry name" value="HAD superfamily/HAD-like"/>
    <property type="match status" value="1"/>
</dbReference>
<dbReference type="STRING" id="1117647.M5M_13517"/>
<proteinExistence type="inferred from homology"/>
<dbReference type="Proteomes" id="UP000000466">
    <property type="component" value="Chromosome"/>
</dbReference>
<dbReference type="Gene3D" id="1.20.1440.100">
    <property type="entry name" value="SG protein - dephosphorylation function"/>
    <property type="match status" value="1"/>
</dbReference>
<dbReference type="FunFam" id="3.40.50.1000:FF:000025">
    <property type="entry name" value="HAD hydrolase, family IB"/>
    <property type="match status" value="1"/>
</dbReference>
<sequence length="217" mass="24647">MTVAIFDLDNTLIAGDSDHSWGEFLVRQGLVDEVQYRKANDQFYEDYKRGELDIHAYQRFVLTQVAQFPAAQQQALLNQFMQECIRPLWLPKAEALLAEHRAKGHYLLIITATNAFITRPIADALGVDQLIATEPEIIDGQYTGEIIDPPCFQAGKVLRWQAFMAERDAPDETCYFYSDSINDLPLLEAVTHPVVVDPCERLQAAAEARHWPVISLR</sequence>
<organism evidence="11 12">
    <name type="scientific">Simiduia agarivorans (strain DSM 21679 / JCM 13881 / BCRC 17597 / SA1)</name>
    <dbReference type="NCBI Taxonomy" id="1117647"/>
    <lineage>
        <taxon>Bacteria</taxon>
        <taxon>Pseudomonadati</taxon>
        <taxon>Pseudomonadota</taxon>
        <taxon>Gammaproteobacteria</taxon>
        <taxon>Cellvibrionales</taxon>
        <taxon>Cellvibrionaceae</taxon>
        <taxon>Simiduia</taxon>
    </lineage>
</organism>
<dbReference type="PANTHER" id="PTHR43344">
    <property type="entry name" value="PHOSPHOSERINE PHOSPHATASE"/>
    <property type="match status" value="1"/>
</dbReference>
<dbReference type="HOGENOM" id="CLU_052657_1_1_6"/>
<keyword evidence="6 11" id="KW-0378">Hydrolase</keyword>
<dbReference type="OrthoDB" id="9784466at2"/>
<comment type="function">
    <text evidence="10">Catalyzes the dephosphorylation of histidinol-phosphate to histidinol, the direct precursor of histidine.</text>
</comment>
<comment type="catalytic activity">
    <reaction evidence="9">
        <text>L-histidinol phosphate + H2O = L-histidinol + phosphate</text>
        <dbReference type="Rhea" id="RHEA:14465"/>
        <dbReference type="ChEBI" id="CHEBI:15377"/>
        <dbReference type="ChEBI" id="CHEBI:43474"/>
        <dbReference type="ChEBI" id="CHEBI:57699"/>
        <dbReference type="ChEBI" id="CHEBI:57980"/>
        <dbReference type="EC" id="3.1.3.15"/>
    </reaction>
    <physiologicalReaction direction="left-to-right" evidence="9">
        <dbReference type="Rhea" id="RHEA:14466"/>
    </physiologicalReaction>
</comment>
<keyword evidence="5" id="KW-0479">Metal-binding</keyword>
<keyword evidence="7" id="KW-0460">Magnesium</keyword>
<dbReference type="NCBIfam" id="TIGR01488">
    <property type="entry name" value="HAD-SF-IB"/>
    <property type="match status" value="1"/>
</dbReference>
<dbReference type="InterPro" id="IPR050582">
    <property type="entry name" value="HAD-like_SerB"/>
</dbReference>
<dbReference type="KEGG" id="saga:M5M_13517"/>
<dbReference type="SUPFAM" id="SSF56784">
    <property type="entry name" value="HAD-like"/>
    <property type="match status" value="1"/>
</dbReference>
<dbReference type="InterPro" id="IPR023214">
    <property type="entry name" value="HAD_sf"/>
</dbReference>
<evidence type="ECO:0000256" key="8">
    <source>
        <dbReference type="ARBA" id="ARBA00033209"/>
    </source>
</evidence>
<accession>R9S557</accession>
<evidence type="ECO:0000313" key="12">
    <source>
        <dbReference type="Proteomes" id="UP000000466"/>
    </source>
</evidence>
<evidence type="ECO:0000256" key="4">
    <source>
        <dbReference type="ARBA" id="ARBA00021697"/>
    </source>
</evidence>
<evidence type="ECO:0000256" key="7">
    <source>
        <dbReference type="ARBA" id="ARBA00022842"/>
    </source>
</evidence>
<dbReference type="InterPro" id="IPR006385">
    <property type="entry name" value="HAD_hydro_SerB1"/>
</dbReference>
<comment type="pathway">
    <text evidence="1">Amino-acid biosynthesis; L-histidine biosynthesis; L-histidine from 5-phospho-alpha-D-ribose 1-diphosphate: step 8/9.</text>
</comment>
<name>R9S557_SIMAS</name>
<dbReference type="EMBL" id="CP003746">
    <property type="protein sequence ID" value="AGN11355.1"/>
    <property type="molecule type" value="Genomic_DNA"/>
</dbReference>
<evidence type="ECO:0000313" key="11">
    <source>
        <dbReference type="EMBL" id="AGN11355.1"/>
    </source>
</evidence>
<comment type="similarity">
    <text evidence="2">Belongs to the HAD-like hydrolase superfamily. SerB family.</text>
</comment>
<evidence type="ECO:0000256" key="6">
    <source>
        <dbReference type="ARBA" id="ARBA00022801"/>
    </source>
</evidence>
<protein>
    <recommendedName>
        <fullName evidence="4">Histidinol-phosphatase</fullName>
        <ecNumber evidence="3">3.1.3.15</ecNumber>
    </recommendedName>
    <alternativeName>
        <fullName evidence="8">Histidinol-phosphate phosphatase</fullName>
    </alternativeName>
</protein>
<dbReference type="AlphaFoldDB" id="R9S557"/>
<evidence type="ECO:0000256" key="2">
    <source>
        <dbReference type="ARBA" id="ARBA00009184"/>
    </source>
</evidence>
<evidence type="ECO:0000256" key="3">
    <source>
        <dbReference type="ARBA" id="ARBA00013085"/>
    </source>
</evidence>
<dbReference type="Pfam" id="PF12710">
    <property type="entry name" value="HAD"/>
    <property type="match status" value="1"/>
</dbReference>
<dbReference type="NCBIfam" id="TIGR01490">
    <property type="entry name" value="HAD-SF-IB-hyp1"/>
    <property type="match status" value="1"/>
</dbReference>
<dbReference type="GO" id="GO:0046872">
    <property type="term" value="F:metal ion binding"/>
    <property type="evidence" value="ECO:0007669"/>
    <property type="project" value="UniProtKB-KW"/>
</dbReference>
<gene>
    <name evidence="11" type="ordered locus">M5M_13517</name>
</gene>
<keyword evidence="12" id="KW-1185">Reference proteome</keyword>
<dbReference type="PANTHER" id="PTHR43344:SF13">
    <property type="entry name" value="PHOSPHATASE RV3661-RELATED"/>
    <property type="match status" value="1"/>
</dbReference>
<dbReference type="RefSeq" id="WP_016389501.1">
    <property type="nucleotide sequence ID" value="NC_018868.3"/>
</dbReference>
<evidence type="ECO:0000256" key="1">
    <source>
        <dbReference type="ARBA" id="ARBA00004970"/>
    </source>
</evidence>
<reference evidence="11 12" key="1">
    <citation type="journal article" date="2013" name="Genome Announc.">
        <title>Complete genome sequence of Simiduia agarivorans SA1(T), a marine bacterium able to degrade a variety of polysaccharides.</title>
        <authorList>
            <person name="Lin S.Y."/>
            <person name="Shieh W.Y."/>
            <person name="Chen J.S."/>
            <person name="Tang S.L."/>
        </authorList>
    </citation>
    <scope>NUCLEOTIDE SEQUENCE [LARGE SCALE GENOMIC DNA]</scope>
    <source>
        <strain evidence="12">DSM 21679 / JCM 13881 / BCRC 17597 / SA1</strain>
    </source>
</reference>
<dbReference type="GO" id="GO:0004401">
    <property type="term" value="F:histidinol-phosphatase activity"/>
    <property type="evidence" value="ECO:0007669"/>
    <property type="project" value="UniProtKB-EC"/>
</dbReference>